<dbReference type="Proteomes" id="UP001519342">
    <property type="component" value="Unassembled WGS sequence"/>
</dbReference>
<accession>A0ABS4GE91</accession>
<name>A0ABS4GE91_9FIRM</name>
<dbReference type="InterPro" id="IPR007197">
    <property type="entry name" value="rSAM"/>
</dbReference>
<evidence type="ECO:0000256" key="3">
    <source>
        <dbReference type="ARBA" id="ARBA00022679"/>
    </source>
</evidence>
<dbReference type="SFLD" id="SFLDG01082">
    <property type="entry name" value="B12-binding_domain_containing"/>
    <property type="match status" value="1"/>
</dbReference>
<dbReference type="EMBL" id="JAGGKS010000005">
    <property type="protein sequence ID" value="MBP1926017.1"/>
    <property type="molecule type" value="Genomic_DNA"/>
</dbReference>
<dbReference type="Gene3D" id="3.40.50.280">
    <property type="entry name" value="Cobalamin-binding domain"/>
    <property type="match status" value="1"/>
</dbReference>
<protein>
    <submittedName>
        <fullName evidence="9">Radical SAM superfamily enzyme YgiQ (UPF0313 family)</fullName>
    </submittedName>
</protein>
<keyword evidence="7" id="KW-0411">Iron-sulfur</keyword>
<dbReference type="InterPro" id="IPR051198">
    <property type="entry name" value="BchE-like"/>
</dbReference>
<evidence type="ECO:0000256" key="7">
    <source>
        <dbReference type="ARBA" id="ARBA00023014"/>
    </source>
</evidence>
<dbReference type="Gene3D" id="3.20.20.70">
    <property type="entry name" value="Aldolase class I"/>
    <property type="match status" value="1"/>
</dbReference>
<dbReference type="SMART" id="SM00729">
    <property type="entry name" value="Elp3"/>
    <property type="match status" value="1"/>
</dbReference>
<dbReference type="SFLD" id="SFLDS00029">
    <property type="entry name" value="Radical_SAM"/>
    <property type="match status" value="1"/>
</dbReference>
<sequence>MIVFLEKVRVKTIFSVFEPVKVEPLELCYIKTVLNNMNVENYLIDILFGLKQPKSIEPDIVVLTGYNVSEKEIIKSARQYKIKYPRVRIIVGGVHIQGNRNDFRVRDVDYVFHSQSLNTFKLLIEKILRNNKEVLSTGVDSYVENSSGGYWYIGDDEIIYQNEEVVADRNIFYQISNKVRYLEKRKVALIKSGVGCLYNCSYCYCKEVNSNHYINANYKRMAEEMKSIDANYFWIVDDVLFSTRSDALEMIDIIKKGNLKIKIIAYLRADFILKERDLLKDLREVGLVEVIVGFEATNNDELKAYEKTTNALDYPEIIRILRENNIDLTALFMVQPDYGIKEFKNLRKFIKNNSIDVFSISIFTPIKGTKIYEQSKPNLTTQDPRKFDFMHLVLKSKIPKWKFYILFYGTHISLLKSMRIWRYIARR</sequence>
<keyword evidence="5" id="KW-0479">Metal-binding</keyword>
<evidence type="ECO:0000256" key="2">
    <source>
        <dbReference type="ARBA" id="ARBA00022603"/>
    </source>
</evidence>
<evidence type="ECO:0000256" key="4">
    <source>
        <dbReference type="ARBA" id="ARBA00022691"/>
    </source>
</evidence>
<keyword evidence="4" id="KW-0949">S-adenosyl-L-methionine</keyword>
<reference evidence="9 10" key="1">
    <citation type="submission" date="2021-03" db="EMBL/GenBank/DDBJ databases">
        <title>Genomic Encyclopedia of Type Strains, Phase IV (KMG-IV): sequencing the most valuable type-strain genomes for metagenomic binning, comparative biology and taxonomic classification.</title>
        <authorList>
            <person name="Goeker M."/>
        </authorList>
    </citation>
    <scope>NUCLEOTIDE SEQUENCE [LARGE SCALE GENOMIC DNA]</scope>
    <source>
        <strain evidence="9 10">DSM 24004</strain>
    </source>
</reference>
<feature type="domain" description="Radical SAM core" evidence="8">
    <location>
        <begin position="182"/>
        <end position="400"/>
    </location>
</feature>
<dbReference type="InterPro" id="IPR058240">
    <property type="entry name" value="rSAM_sf"/>
</dbReference>
<dbReference type="InterPro" id="IPR006638">
    <property type="entry name" value="Elp3/MiaA/NifB-like_rSAM"/>
</dbReference>
<dbReference type="Pfam" id="PF04055">
    <property type="entry name" value="Radical_SAM"/>
    <property type="match status" value="1"/>
</dbReference>
<dbReference type="SUPFAM" id="SSF102114">
    <property type="entry name" value="Radical SAM enzymes"/>
    <property type="match status" value="1"/>
</dbReference>
<dbReference type="InterPro" id="IPR013785">
    <property type="entry name" value="Aldolase_TIM"/>
</dbReference>
<evidence type="ECO:0000259" key="8">
    <source>
        <dbReference type="PROSITE" id="PS51918"/>
    </source>
</evidence>
<comment type="cofactor">
    <cofactor evidence="1">
        <name>[4Fe-4S] cluster</name>
        <dbReference type="ChEBI" id="CHEBI:49883"/>
    </cofactor>
</comment>
<keyword evidence="3" id="KW-0808">Transferase</keyword>
<dbReference type="RefSeq" id="WP_209511755.1">
    <property type="nucleotide sequence ID" value="NZ_JAGGKS010000005.1"/>
</dbReference>
<evidence type="ECO:0000313" key="10">
    <source>
        <dbReference type="Proteomes" id="UP001519342"/>
    </source>
</evidence>
<comment type="caution">
    <text evidence="9">The sequence shown here is derived from an EMBL/GenBank/DDBJ whole genome shotgun (WGS) entry which is preliminary data.</text>
</comment>
<dbReference type="PANTHER" id="PTHR43409">
    <property type="entry name" value="ANAEROBIC MAGNESIUM-PROTOPORPHYRIN IX MONOMETHYL ESTER CYCLASE-RELATED"/>
    <property type="match status" value="1"/>
</dbReference>
<keyword evidence="2" id="KW-0489">Methyltransferase</keyword>
<evidence type="ECO:0000256" key="6">
    <source>
        <dbReference type="ARBA" id="ARBA00023004"/>
    </source>
</evidence>
<evidence type="ECO:0000256" key="5">
    <source>
        <dbReference type="ARBA" id="ARBA00022723"/>
    </source>
</evidence>
<dbReference type="CDD" id="cd01335">
    <property type="entry name" value="Radical_SAM"/>
    <property type="match status" value="1"/>
</dbReference>
<keyword evidence="10" id="KW-1185">Reference proteome</keyword>
<dbReference type="InterPro" id="IPR034466">
    <property type="entry name" value="Methyltransferase_Class_B"/>
</dbReference>
<dbReference type="SFLD" id="SFLDG01123">
    <property type="entry name" value="methyltransferase_(Class_B)"/>
    <property type="match status" value="1"/>
</dbReference>
<keyword evidence="6" id="KW-0408">Iron</keyword>
<organism evidence="9 10">
    <name type="scientific">Sedimentibacter acidaminivorans</name>
    <dbReference type="NCBI Taxonomy" id="913099"/>
    <lineage>
        <taxon>Bacteria</taxon>
        <taxon>Bacillati</taxon>
        <taxon>Bacillota</taxon>
        <taxon>Tissierellia</taxon>
        <taxon>Sedimentibacter</taxon>
    </lineage>
</organism>
<proteinExistence type="predicted"/>
<evidence type="ECO:0000256" key="1">
    <source>
        <dbReference type="ARBA" id="ARBA00001966"/>
    </source>
</evidence>
<dbReference type="PANTHER" id="PTHR43409:SF7">
    <property type="entry name" value="BLL1977 PROTEIN"/>
    <property type="match status" value="1"/>
</dbReference>
<gene>
    <name evidence="9" type="ORF">J2Z76_001881</name>
</gene>
<evidence type="ECO:0000313" key="9">
    <source>
        <dbReference type="EMBL" id="MBP1926017.1"/>
    </source>
</evidence>
<dbReference type="PROSITE" id="PS51918">
    <property type="entry name" value="RADICAL_SAM"/>
    <property type="match status" value="1"/>
</dbReference>